<gene>
    <name evidence="1" type="ORF">RBSWK_01858</name>
</gene>
<dbReference type="Proteomes" id="UP000010959">
    <property type="component" value="Unassembled WGS sequence"/>
</dbReference>
<reference evidence="1 2" key="1">
    <citation type="journal article" date="2013" name="Mar. Genomics">
        <title>Expression of sulfatases in Rhodopirellula baltica and the diversity of sulfatases in the genus Rhodopirellula.</title>
        <authorList>
            <person name="Wegner C.E."/>
            <person name="Richter-Heitmann T."/>
            <person name="Klindworth A."/>
            <person name="Klockow C."/>
            <person name="Richter M."/>
            <person name="Achstetter T."/>
            <person name="Glockner F.O."/>
            <person name="Harder J."/>
        </authorList>
    </citation>
    <scope>NUCLEOTIDE SEQUENCE [LARGE SCALE GENOMIC DNA]</scope>
    <source>
        <strain evidence="1 2">SWK14</strain>
    </source>
</reference>
<evidence type="ECO:0000313" key="2">
    <source>
        <dbReference type="Proteomes" id="UP000010959"/>
    </source>
</evidence>
<name>L7CMI9_RHOBT</name>
<dbReference type="EMBL" id="AMWG01000037">
    <property type="protein sequence ID" value="ELP34296.1"/>
    <property type="molecule type" value="Genomic_DNA"/>
</dbReference>
<organism evidence="1 2">
    <name type="scientific">Rhodopirellula baltica SWK14</name>
    <dbReference type="NCBI Taxonomy" id="993516"/>
    <lineage>
        <taxon>Bacteria</taxon>
        <taxon>Pseudomonadati</taxon>
        <taxon>Planctomycetota</taxon>
        <taxon>Planctomycetia</taxon>
        <taxon>Pirellulales</taxon>
        <taxon>Pirellulaceae</taxon>
        <taxon>Rhodopirellula</taxon>
    </lineage>
</organism>
<comment type="caution">
    <text evidence="1">The sequence shown here is derived from an EMBL/GenBank/DDBJ whole genome shotgun (WGS) entry which is preliminary data.</text>
</comment>
<protein>
    <submittedName>
        <fullName evidence="1">Uncharacterized protein</fullName>
    </submittedName>
</protein>
<accession>L7CMI9</accession>
<dbReference type="AlphaFoldDB" id="L7CMI9"/>
<dbReference type="PATRIC" id="fig|993516.3.peg.1983"/>
<proteinExistence type="predicted"/>
<evidence type="ECO:0000313" key="1">
    <source>
        <dbReference type="EMBL" id="ELP34296.1"/>
    </source>
</evidence>
<sequence>MRLKMDVFKINAEMVAIVDAASSKFFYCSDKRRRIAIVSRAKRQINKINKDFKRAIDTRSEGRPGTKRFSINQRESLEALLHKYSTENLCHLDQLLRPVDLRDS</sequence>